<gene>
    <name evidence="8" type="primary">BHLH107</name>
    <name evidence="8" type="ORF">SDJN03_27188</name>
</gene>
<feature type="domain" description="BHLH" evidence="7">
    <location>
        <begin position="124"/>
        <end position="173"/>
    </location>
</feature>
<dbReference type="PANTHER" id="PTHR45844">
    <property type="entry name" value="TRANSCRIPTION FACTOR BHLH30"/>
    <property type="match status" value="1"/>
</dbReference>
<dbReference type="SMART" id="SM00353">
    <property type="entry name" value="HLH"/>
    <property type="match status" value="1"/>
</dbReference>
<evidence type="ECO:0000256" key="5">
    <source>
        <dbReference type="ARBA" id="ARBA00023242"/>
    </source>
</evidence>
<dbReference type="PANTHER" id="PTHR45844:SF9">
    <property type="entry name" value="OS09G0463900 PROTEIN"/>
    <property type="match status" value="1"/>
</dbReference>
<feature type="non-terminal residue" evidence="8">
    <location>
        <position position="1"/>
    </location>
</feature>
<dbReference type="PROSITE" id="PS50888">
    <property type="entry name" value="BHLH"/>
    <property type="match status" value="1"/>
</dbReference>
<comment type="subcellular location">
    <subcellularLocation>
        <location evidence="1">Nucleus</location>
    </subcellularLocation>
</comment>
<name>A0AAV6M0Y7_9ROSI</name>
<feature type="compositionally biased region" description="Low complexity" evidence="6">
    <location>
        <begin position="306"/>
        <end position="316"/>
    </location>
</feature>
<keyword evidence="9" id="KW-1185">Reference proteome</keyword>
<evidence type="ECO:0000259" key="7">
    <source>
        <dbReference type="PROSITE" id="PS50888"/>
    </source>
</evidence>
<dbReference type="Pfam" id="PF00010">
    <property type="entry name" value="HLH"/>
    <property type="match status" value="1"/>
</dbReference>
<organism evidence="8 9">
    <name type="scientific">Cucurbita argyrosperma subsp. sororia</name>
    <dbReference type="NCBI Taxonomy" id="37648"/>
    <lineage>
        <taxon>Eukaryota</taxon>
        <taxon>Viridiplantae</taxon>
        <taxon>Streptophyta</taxon>
        <taxon>Embryophyta</taxon>
        <taxon>Tracheophyta</taxon>
        <taxon>Spermatophyta</taxon>
        <taxon>Magnoliopsida</taxon>
        <taxon>eudicotyledons</taxon>
        <taxon>Gunneridae</taxon>
        <taxon>Pentapetalae</taxon>
        <taxon>rosids</taxon>
        <taxon>fabids</taxon>
        <taxon>Cucurbitales</taxon>
        <taxon>Cucurbitaceae</taxon>
        <taxon>Cucurbiteae</taxon>
        <taxon>Cucurbita</taxon>
    </lineage>
</organism>
<dbReference type="InterPro" id="IPR011598">
    <property type="entry name" value="bHLH_dom"/>
</dbReference>
<proteinExistence type="predicted"/>
<dbReference type="GO" id="GO:0003677">
    <property type="term" value="F:DNA binding"/>
    <property type="evidence" value="ECO:0007669"/>
    <property type="project" value="UniProtKB-KW"/>
</dbReference>
<keyword evidence="5" id="KW-0539">Nucleus</keyword>
<evidence type="ECO:0000313" key="9">
    <source>
        <dbReference type="Proteomes" id="UP000685013"/>
    </source>
</evidence>
<dbReference type="GO" id="GO:0005634">
    <property type="term" value="C:nucleus"/>
    <property type="evidence" value="ECO:0007669"/>
    <property type="project" value="UniProtKB-SubCell"/>
</dbReference>
<feature type="region of interest" description="Disordered" evidence="6">
    <location>
        <begin position="292"/>
        <end position="316"/>
    </location>
</feature>
<dbReference type="EMBL" id="JAGKQH010000018">
    <property type="protein sequence ID" value="KAG6573301.1"/>
    <property type="molecule type" value="Genomic_DNA"/>
</dbReference>
<keyword evidence="3" id="KW-0238">DNA-binding</keyword>
<evidence type="ECO:0000256" key="3">
    <source>
        <dbReference type="ARBA" id="ARBA00023125"/>
    </source>
</evidence>
<dbReference type="InterPro" id="IPR045847">
    <property type="entry name" value="AIG1-like"/>
</dbReference>
<comment type="caution">
    <text evidence="8">The sequence shown here is derived from an EMBL/GenBank/DDBJ whole genome shotgun (WGS) entry which is preliminary data.</text>
</comment>
<dbReference type="GO" id="GO:0046983">
    <property type="term" value="F:protein dimerization activity"/>
    <property type="evidence" value="ECO:0007669"/>
    <property type="project" value="InterPro"/>
</dbReference>
<keyword evidence="2" id="KW-0805">Transcription regulation</keyword>
<evidence type="ECO:0000256" key="1">
    <source>
        <dbReference type="ARBA" id="ARBA00004123"/>
    </source>
</evidence>
<reference evidence="8 9" key="1">
    <citation type="journal article" date="2021" name="Hortic Res">
        <title>The domestication of Cucurbita argyrosperma as revealed by the genome of its wild relative.</title>
        <authorList>
            <person name="Barrera-Redondo J."/>
            <person name="Sanchez-de la Vega G."/>
            <person name="Aguirre-Liguori J.A."/>
            <person name="Castellanos-Morales G."/>
            <person name="Gutierrez-Guerrero Y.T."/>
            <person name="Aguirre-Dugua X."/>
            <person name="Aguirre-Planter E."/>
            <person name="Tenaillon M.I."/>
            <person name="Lira-Saade R."/>
            <person name="Eguiarte L.E."/>
        </authorList>
    </citation>
    <scope>NUCLEOTIDE SEQUENCE [LARGE SCALE GENOMIC DNA]</scope>
    <source>
        <strain evidence="8">JBR-2021</strain>
    </source>
</reference>
<dbReference type="Proteomes" id="UP000685013">
    <property type="component" value="Chromosome 18"/>
</dbReference>
<evidence type="ECO:0000313" key="8">
    <source>
        <dbReference type="EMBL" id="KAG6573301.1"/>
    </source>
</evidence>
<evidence type="ECO:0000256" key="4">
    <source>
        <dbReference type="ARBA" id="ARBA00023163"/>
    </source>
</evidence>
<sequence>MKSFLKWTSTKLYYEASVNKLESPLCNSLIFSGTLLDPIPPNHSLFNFIRKNDQSKSRSSREELPARFSATESVYNKASLSINSPFGLPQRIALLDYCLRLSGGVAKAPILPAKKRVSEEKVLAALKNHSEAERRRRERINSHLSTLRGLVPCPAKRDKATLLAEVVSQVKELKKKAAEAINGVFVPMDTDEVKVEPCGIEANAAYMTFKATLCCEYRPELLSDLKQALDALHLKLAKAEISTLGNRVKNVFFFTSSIAENGEHSEASQRLVSSVHQAISFVLEKASSQEYSPRTTLPTKRQRLCSSYTSSSSSGS</sequence>
<evidence type="ECO:0000256" key="2">
    <source>
        <dbReference type="ARBA" id="ARBA00023015"/>
    </source>
</evidence>
<dbReference type="AlphaFoldDB" id="A0AAV6M0Y7"/>
<evidence type="ECO:0000256" key="6">
    <source>
        <dbReference type="SAM" id="MobiDB-lite"/>
    </source>
</evidence>
<dbReference type="GO" id="GO:0003700">
    <property type="term" value="F:DNA-binding transcription factor activity"/>
    <property type="evidence" value="ECO:0007669"/>
    <property type="project" value="InterPro"/>
</dbReference>
<accession>A0AAV6M0Y7</accession>
<keyword evidence="4" id="KW-0804">Transcription</keyword>
<protein>
    <submittedName>
        <fullName evidence="8">Transcription factor basic helix-loop-helix 107</fullName>
    </submittedName>
</protein>